<feature type="domain" description="GH15-like" evidence="15">
    <location>
        <begin position="8"/>
        <end position="909"/>
    </location>
</feature>
<evidence type="ECO:0000256" key="3">
    <source>
        <dbReference type="ARBA" id="ARBA00005131"/>
    </source>
</evidence>
<evidence type="ECO:0000256" key="11">
    <source>
        <dbReference type="ARBA" id="ARBA00023288"/>
    </source>
</evidence>
<comment type="function">
    <text evidence="1">Phosphorylase b kinase catalyzes the phosphorylation of serine in certain substrates, including troponin I. The alpha chain may bind calmodulin.</text>
</comment>
<comment type="similarity">
    <text evidence="4 14">Belongs to the phosphorylase b kinase regulatory chain family.</text>
</comment>
<dbReference type="Proteomes" id="UP000694568">
    <property type="component" value="Unplaced"/>
</dbReference>
<accession>A0A8C9X975</accession>
<evidence type="ECO:0000256" key="8">
    <source>
        <dbReference type="ARBA" id="ARBA00022860"/>
    </source>
</evidence>
<protein>
    <recommendedName>
        <fullName evidence="14">Phosphorylase b kinase regulatory subunit</fullName>
    </recommendedName>
</protein>
<evidence type="ECO:0000256" key="4">
    <source>
        <dbReference type="ARBA" id="ARBA00007128"/>
    </source>
</evidence>
<reference evidence="17" key="1">
    <citation type="submission" date="2025-08" db="UniProtKB">
        <authorList>
            <consortium name="Ensembl"/>
        </authorList>
    </citation>
    <scope>IDENTIFICATION</scope>
</reference>
<dbReference type="GO" id="GO:0005964">
    <property type="term" value="C:phosphorylase kinase complex"/>
    <property type="evidence" value="ECO:0007669"/>
    <property type="project" value="TreeGrafter"/>
</dbReference>
<dbReference type="GeneTree" id="ENSGT00950000183118"/>
<evidence type="ECO:0000256" key="1">
    <source>
        <dbReference type="ARBA" id="ARBA00002837"/>
    </source>
</evidence>
<dbReference type="Ensembl" id="ENSSLUT00000005574.1">
    <property type="protein sequence ID" value="ENSSLUP00000005425.1"/>
    <property type="gene ID" value="ENSSLUG00000001944.1"/>
</dbReference>
<reference evidence="17" key="2">
    <citation type="submission" date="2025-09" db="UniProtKB">
        <authorList>
            <consortium name="Ensembl"/>
        </authorList>
    </citation>
    <scope>IDENTIFICATION</scope>
</reference>
<comment type="subcellular location">
    <subcellularLocation>
        <location evidence="2 14">Cell membrane</location>
        <topology evidence="2 14">Lipid-anchor</topology>
        <orientation evidence="2 14">Cytoplasmic side</orientation>
    </subcellularLocation>
</comment>
<evidence type="ECO:0000256" key="12">
    <source>
        <dbReference type="ARBA" id="ARBA00023289"/>
    </source>
</evidence>
<dbReference type="Gene3D" id="1.50.10.10">
    <property type="match status" value="1"/>
</dbReference>
<comment type="pathway">
    <text evidence="3 14">Glycan biosynthesis; glycogen metabolism.</text>
</comment>
<keyword evidence="7 14" id="KW-0321">Glycogen metabolism</keyword>
<organism evidence="17 18">
    <name type="scientific">Sander lucioperca</name>
    <name type="common">Pike-perch</name>
    <name type="synonym">Perca lucioperca</name>
    <dbReference type="NCBI Taxonomy" id="283035"/>
    <lineage>
        <taxon>Eukaryota</taxon>
        <taxon>Metazoa</taxon>
        <taxon>Chordata</taxon>
        <taxon>Craniata</taxon>
        <taxon>Vertebrata</taxon>
        <taxon>Euteleostomi</taxon>
        <taxon>Actinopterygii</taxon>
        <taxon>Neopterygii</taxon>
        <taxon>Teleostei</taxon>
        <taxon>Neoteleostei</taxon>
        <taxon>Acanthomorphata</taxon>
        <taxon>Eupercaria</taxon>
        <taxon>Perciformes</taxon>
        <taxon>Percoidei</taxon>
        <taxon>Percidae</taxon>
        <taxon>Luciopercinae</taxon>
        <taxon>Sander</taxon>
    </lineage>
</organism>
<sequence>MRSRSNSGVKLDNYARMVHQTILQHQDPVTGLLPGSTEQSHSWVRDNVYCVLSVWALSLAYRKNADRDEDKAKAYELEQSVVKLMRGILQCIMRQLGKVEKFKYSRSTSDSLHAKYNTKTCAPVVGDDQWGHLQVDATSLFLLFLAQMTASGLHIVYTQDEVDVVQNLMFYIEAAYKVADYGMWERGDKTNQGITEINASSIGMAKAALEALDELNLFGAKGGPGSVVHALADDIQHCQSILTSMLPRASISKEVDAGVLAIISYPAFAVDDISIVNMTKEEIISKLQGRYGCCRFLRDGHKTPKEDPNRLYYESAELKLFENIECEWPLFWTYLILDGIFINSPEQVQEYQEALEGILIKQKDGIRLLPELYSVPPDKVEEEYLNPHSVERVPMGKCPLKWGQSLYILGNLLAEGFLAPGEIDPLNRRFSTVPKPDVVVQVSVLAETEEIKALLLKNGINVETVADIYPIHVQPSSVLSHIYARLGRNPRLGLSGRPYRRIGVLGTSKFYTIRNTLFSFTPQFIDHQQFYLALDNKMIVEMLRTEISYLASRWRMTGRPTVTFPISQTMLTDEHTNLDPVVLATLKKLQDGYFGGARIQTGKLSEFLTTSCFAHLSFLDGKGSGSMSHRREEYDDDESDGDGYVHELQADDLAQYLDHLLAHAAPKKPKRQVGALGKFKALATKTKDMVSLMNKAQDLDIQNVNMYLPNKLFHSPQPSLNLNLPDPSALQGTQVASAKDVIPTDASGNIDHNALVQLLKDTQSLQDQGDILYILFKDKGMDWDTHLHGKGSTVRSLLSDLYEKAGEVKHWGLIRMISGMLKKKVEELDSACSDLLAHQKHLTVGLPPEPREKTITAPIPPDQLAALIDEASDNNISVAILTQEIMVYLAMSIRTQPSLFSEMFRLRIGLIIQVMATELAQSLNCSGEEATESLMSLGPSELKNLLHHILSGKEFGVQCSVRELDAGISPAISIHQLGNVGATKSERAGISKLKSDMRMVGPESTGFGVVLLSSLFSSCPMQSIESLDIPECLPVTKDSRHGQWLRRRRLDGALNRVPVGFYQKVWKILQKCHGLSIEGFVLPSSTTREMTPGEIKFSVHVETVLNRVPQPEYRQLLVEAILVLTMLADVEIPSIGSIIHVEKIVQMANDMFYKDQRDLGAEEHFLERDPSTGVCRLLYDSAPSGRFGSMTYLTKAVAAYVQDFLPCEACAVQ</sequence>
<evidence type="ECO:0000256" key="14">
    <source>
        <dbReference type="RuleBase" id="RU364123"/>
    </source>
</evidence>
<keyword evidence="8 14" id="KW-0112">Calmodulin-binding</keyword>
<name>A0A8C9X975_SANLU</name>
<dbReference type="PANTHER" id="PTHR10749">
    <property type="entry name" value="PHOSPHORYLASE B KINASE REGULATORY SUBUNIT"/>
    <property type="match status" value="1"/>
</dbReference>
<evidence type="ECO:0000256" key="13">
    <source>
        <dbReference type="PIRSR" id="PIRSR608734-50"/>
    </source>
</evidence>
<dbReference type="InterPro" id="IPR008928">
    <property type="entry name" value="6-hairpin_glycosidase_sf"/>
</dbReference>
<dbReference type="UniPathway" id="UPA00163"/>
<keyword evidence="18" id="KW-1185">Reference proteome</keyword>
<evidence type="ECO:0000313" key="17">
    <source>
        <dbReference type="Ensembl" id="ENSSLUP00000005425.1"/>
    </source>
</evidence>
<evidence type="ECO:0000256" key="2">
    <source>
        <dbReference type="ARBA" id="ARBA00004342"/>
    </source>
</evidence>
<dbReference type="AlphaFoldDB" id="A0A8C9X975"/>
<feature type="domain" description="Phosphorylase b kinase regulatory subunit alpha/beta C-terminal" evidence="16">
    <location>
        <begin position="1038"/>
        <end position="1129"/>
    </location>
</feature>
<dbReference type="GO" id="GO:0005516">
    <property type="term" value="F:calmodulin binding"/>
    <property type="evidence" value="ECO:0007669"/>
    <property type="project" value="UniProtKB-KW"/>
</dbReference>
<dbReference type="GO" id="GO:0005977">
    <property type="term" value="P:glycogen metabolic process"/>
    <property type="evidence" value="ECO:0007669"/>
    <property type="project" value="UniProtKB-UniPathway"/>
</dbReference>
<evidence type="ECO:0000313" key="18">
    <source>
        <dbReference type="Proteomes" id="UP000694568"/>
    </source>
</evidence>
<dbReference type="InterPro" id="IPR045583">
    <property type="entry name" value="KPBA/B_C"/>
</dbReference>
<evidence type="ECO:0000256" key="10">
    <source>
        <dbReference type="ARBA" id="ARBA00023277"/>
    </source>
</evidence>
<evidence type="ECO:0000256" key="5">
    <source>
        <dbReference type="ARBA" id="ARBA00022475"/>
    </source>
</evidence>
<dbReference type="InterPro" id="IPR011613">
    <property type="entry name" value="GH15-like"/>
</dbReference>
<dbReference type="InterPro" id="IPR012341">
    <property type="entry name" value="6hp_glycosidase-like_sf"/>
</dbReference>
<dbReference type="Pfam" id="PF19292">
    <property type="entry name" value="KPBB_C"/>
    <property type="match status" value="1"/>
</dbReference>
<keyword evidence="12 13" id="KW-0636">Prenylation</keyword>
<feature type="lipid moiety-binding region" description="S-farnesyl cysteine" evidence="13">
    <location>
        <position position="1210"/>
    </location>
</feature>
<evidence type="ECO:0000259" key="15">
    <source>
        <dbReference type="Pfam" id="PF00723"/>
    </source>
</evidence>
<keyword evidence="10 14" id="KW-0119">Carbohydrate metabolism</keyword>
<dbReference type="SUPFAM" id="SSF48208">
    <property type="entry name" value="Six-hairpin glycosidases"/>
    <property type="match status" value="1"/>
</dbReference>
<evidence type="ECO:0000259" key="16">
    <source>
        <dbReference type="Pfam" id="PF19292"/>
    </source>
</evidence>
<dbReference type="PANTHER" id="PTHR10749:SF4">
    <property type="entry name" value="PHOSPHORYLASE B KINASE REGULATORY SUBUNIT ALPHA, SKELETAL MUSCLE ISOFORM"/>
    <property type="match status" value="1"/>
</dbReference>
<keyword evidence="11 13" id="KW-0449">Lipoprotein</keyword>
<dbReference type="GO" id="GO:0005886">
    <property type="term" value="C:plasma membrane"/>
    <property type="evidence" value="ECO:0007669"/>
    <property type="project" value="UniProtKB-SubCell"/>
</dbReference>
<evidence type="ECO:0000256" key="7">
    <source>
        <dbReference type="ARBA" id="ARBA00022600"/>
    </source>
</evidence>
<dbReference type="FunFam" id="1.50.10.10:FF:000004">
    <property type="entry name" value="Phosphorylase b kinase regulatory subunit"/>
    <property type="match status" value="1"/>
</dbReference>
<dbReference type="InterPro" id="IPR008734">
    <property type="entry name" value="PHK_A/B_su"/>
</dbReference>
<evidence type="ECO:0000256" key="9">
    <source>
        <dbReference type="ARBA" id="ARBA00023136"/>
    </source>
</evidence>
<keyword evidence="6" id="KW-0597">Phosphoprotein</keyword>
<keyword evidence="9 14" id="KW-0472">Membrane</keyword>
<gene>
    <name evidence="17" type="primary">phka1a</name>
</gene>
<comment type="PTM">
    <text evidence="13">Although the final Cys may be farnesylated, the terminal tripeptide is probably not removed, and the C-terminus is not methylated.</text>
</comment>
<dbReference type="Pfam" id="PF00723">
    <property type="entry name" value="Glyco_hydro_15"/>
    <property type="match status" value="1"/>
</dbReference>
<proteinExistence type="inferred from homology"/>
<keyword evidence="5 14" id="KW-1003">Cell membrane</keyword>
<evidence type="ECO:0000256" key="6">
    <source>
        <dbReference type="ARBA" id="ARBA00022553"/>
    </source>
</evidence>